<dbReference type="InterPro" id="IPR007813">
    <property type="entry name" value="PilN"/>
</dbReference>
<accession>A0A6G7PV76</accession>
<organism evidence="1 2">
    <name type="scientific">Thermosulfuriphilus ammonigenes</name>
    <dbReference type="NCBI Taxonomy" id="1936021"/>
    <lineage>
        <taxon>Bacteria</taxon>
        <taxon>Pseudomonadati</taxon>
        <taxon>Thermodesulfobacteriota</taxon>
        <taxon>Thermodesulfobacteria</taxon>
        <taxon>Thermodesulfobacteriales</taxon>
        <taxon>Thermodesulfobacteriaceae</taxon>
        <taxon>Thermosulfuriphilus</taxon>
    </lineage>
</organism>
<dbReference type="KEGG" id="tav:G4V39_04160"/>
<dbReference type="PANTHER" id="PTHR40278:SF1">
    <property type="entry name" value="DNA UTILIZATION PROTEIN HOFN"/>
    <property type="match status" value="1"/>
</dbReference>
<keyword evidence="2" id="KW-1185">Reference proteome</keyword>
<dbReference type="EMBL" id="CP048877">
    <property type="protein sequence ID" value="QIJ71520.1"/>
    <property type="molecule type" value="Genomic_DNA"/>
</dbReference>
<dbReference type="AlphaFoldDB" id="A0A6G7PV76"/>
<evidence type="ECO:0000313" key="2">
    <source>
        <dbReference type="Proteomes" id="UP000502179"/>
    </source>
</evidence>
<gene>
    <name evidence="1" type="ORF">G4V39_04160</name>
</gene>
<dbReference type="RefSeq" id="WP_166031739.1">
    <property type="nucleotide sequence ID" value="NZ_CP048877.1"/>
</dbReference>
<reference evidence="1 2" key="1">
    <citation type="submission" date="2020-02" db="EMBL/GenBank/DDBJ databases">
        <title>Genome analysis of Thermosulfuriphilus ammonigenes ST65T, an anaerobic thermophilic chemolithoautotrophic bacterium isolated from a deep-sea hydrothermal vent.</title>
        <authorList>
            <person name="Slobodkina G."/>
            <person name="Allioux M."/>
            <person name="Merkel A."/>
            <person name="Alain K."/>
            <person name="Jebbar M."/>
            <person name="Slobodkin A."/>
        </authorList>
    </citation>
    <scope>NUCLEOTIDE SEQUENCE [LARGE SCALE GENOMIC DNA]</scope>
    <source>
        <strain evidence="1 2">ST65</strain>
    </source>
</reference>
<dbReference type="InterPro" id="IPR052534">
    <property type="entry name" value="Extracell_DNA_Util/SecSys_Comp"/>
</dbReference>
<dbReference type="PANTHER" id="PTHR40278">
    <property type="entry name" value="DNA UTILIZATION PROTEIN HOFN"/>
    <property type="match status" value="1"/>
</dbReference>
<dbReference type="Proteomes" id="UP000502179">
    <property type="component" value="Chromosome"/>
</dbReference>
<dbReference type="Pfam" id="PF05137">
    <property type="entry name" value="PilN"/>
    <property type="match status" value="1"/>
</dbReference>
<protein>
    <submittedName>
        <fullName evidence="1">PilN domain-containing protein</fullName>
    </submittedName>
</protein>
<proteinExistence type="predicted"/>
<sequence length="189" mass="21766">MIRINLLPQKTVSSRQRQRDIILYSVIAALVLYLFLLLLWGILLLNKGQKERELRLIQADYNKYKKIYAKVLDIEKKKKIITKKINLIKDLTGRREIPVRVLDVVASKLPEGRLYLTSITLEGDEVLLEGVSLDNLTLALYMRQIESSPFFRDAIRVVSEEKKVGSKSVTSFKFRVKVVAYEQAKAATK</sequence>
<evidence type="ECO:0000313" key="1">
    <source>
        <dbReference type="EMBL" id="QIJ71520.1"/>
    </source>
</evidence>
<name>A0A6G7PV76_9BACT</name>